<keyword evidence="5" id="KW-0539">Nucleus</keyword>
<gene>
    <name evidence="9" type="ORF">B0H63DRAFT_521701</name>
</gene>
<feature type="compositionally biased region" description="Polar residues" evidence="7">
    <location>
        <begin position="1"/>
        <end position="12"/>
    </location>
</feature>
<evidence type="ECO:0000256" key="1">
    <source>
        <dbReference type="ARBA" id="ARBA00002212"/>
    </source>
</evidence>
<dbReference type="GO" id="GO:0005634">
    <property type="term" value="C:nucleus"/>
    <property type="evidence" value="ECO:0007669"/>
    <property type="project" value="UniProtKB-SubCell"/>
</dbReference>
<sequence length="115" mass="12661">MTENGATTTSAAQELAAENSKGKGKAPAQEDVVKDTEMGDDDDEDDEEEDNDEEAEVADEEDGLEEIDLDNVIGRRTRGKVIDFAKAAEENPAEADEDEEDDDDFEVEDEKMDED</sequence>
<name>A0AAE0U210_9PEZI</name>
<comment type="subcellular location">
    <subcellularLocation>
        <location evidence="2">Nucleus</location>
    </subcellularLocation>
</comment>
<dbReference type="Pfam" id="PF09649">
    <property type="entry name" value="CHZ"/>
    <property type="match status" value="1"/>
</dbReference>
<protein>
    <submittedName>
        <fullName evidence="9">Histone chaperone domain CHZ-domain-containing protein</fullName>
    </submittedName>
</protein>
<dbReference type="EMBL" id="JAULSW010000003">
    <property type="protein sequence ID" value="KAK3387669.1"/>
    <property type="molecule type" value="Genomic_DNA"/>
</dbReference>
<keyword evidence="4" id="KW-0143">Chaperone</keyword>
<reference evidence="9" key="2">
    <citation type="submission" date="2023-06" db="EMBL/GenBank/DDBJ databases">
        <authorList>
            <consortium name="Lawrence Berkeley National Laboratory"/>
            <person name="Haridas S."/>
            <person name="Hensen N."/>
            <person name="Bonometti L."/>
            <person name="Westerberg I."/>
            <person name="Brannstrom I.O."/>
            <person name="Guillou S."/>
            <person name="Cros-Aarteil S."/>
            <person name="Calhoun S."/>
            <person name="Kuo A."/>
            <person name="Mondo S."/>
            <person name="Pangilinan J."/>
            <person name="Riley R."/>
            <person name="LaButti K."/>
            <person name="Andreopoulos B."/>
            <person name="Lipzen A."/>
            <person name="Chen C."/>
            <person name="Yanf M."/>
            <person name="Daum C."/>
            <person name="Ng V."/>
            <person name="Clum A."/>
            <person name="Steindorff A."/>
            <person name="Ohm R."/>
            <person name="Martin F."/>
            <person name="Silar P."/>
            <person name="Natvig D."/>
            <person name="Lalanne C."/>
            <person name="Gautier V."/>
            <person name="Ament-velasquez S.L."/>
            <person name="Kruys A."/>
            <person name="Hutchinson M.I."/>
            <person name="Powell A.J."/>
            <person name="Barry K."/>
            <person name="Miller A.N."/>
            <person name="Grigoriev I.V."/>
            <person name="Debuchy R."/>
            <person name="Gladieux P."/>
            <person name="Thoren M.H."/>
            <person name="Johannesson H."/>
        </authorList>
    </citation>
    <scope>NUCLEOTIDE SEQUENCE</scope>
    <source>
        <strain evidence="9">CBS 232.78</strain>
    </source>
</reference>
<dbReference type="Proteomes" id="UP001285441">
    <property type="component" value="Unassembled WGS sequence"/>
</dbReference>
<feature type="compositionally biased region" description="Acidic residues" evidence="7">
    <location>
        <begin position="91"/>
        <end position="115"/>
    </location>
</feature>
<evidence type="ECO:0000256" key="4">
    <source>
        <dbReference type="ARBA" id="ARBA00023186"/>
    </source>
</evidence>
<accession>A0AAE0U210</accession>
<dbReference type="InterPro" id="IPR019098">
    <property type="entry name" value="Histone_chaperone_domain_CHZ"/>
</dbReference>
<evidence type="ECO:0000256" key="6">
    <source>
        <dbReference type="ARBA" id="ARBA00025877"/>
    </source>
</evidence>
<feature type="domain" description="Histone chaperone" evidence="8">
    <location>
        <begin position="58"/>
        <end position="93"/>
    </location>
</feature>
<keyword evidence="10" id="KW-1185">Reference proteome</keyword>
<evidence type="ECO:0000256" key="7">
    <source>
        <dbReference type="SAM" id="MobiDB-lite"/>
    </source>
</evidence>
<reference evidence="9" key="1">
    <citation type="journal article" date="2023" name="Mol. Phylogenet. Evol.">
        <title>Genome-scale phylogeny and comparative genomics of the fungal order Sordariales.</title>
        <authorList>
            <person name="Hensen N."/>
            <person name="Bonometti L."/>
            <person name="Westerberg I."/>
            <person name="Brannstrom I.O."/>
            <person name="Guillou S."/>
            <person name="Cros-Aarteil S."/>
            <person name="Calhoun S."/>
            <person name="Haridas S."/>
            <person name="Kuo A."/>
            <person name="Mondo S."/>
            <person name="Pangilinan J."/>
            <person name="Riley R."/>
            <person name="LaButti K."/>
            <person name="Andreopoulos B."/>
            <person name="Lipzen A."/>
            <person name="Chen C."/>
            <person name="Yan M."/>
            <person name="Daum C."/>
            <person name="Ng V."/>
            <person name="Clum A."/>
            <person name="Steindorff A."/>
            <person name="Ohm R.A."/>
            <person name="Martin F."/>
            <person name="Silar P."/>
            <person name="Natvig D.O."/>
            <person name="Lalanne C."/>
            <person name="Gautier V."/>
            <person name="Ament-Velasquez S.L."/>
            <person name="Kruys A."/>
            <person name="Hutchinson M.I."/>
            <person name="Powell A.J."/>
            <person name="Barry K."/>
            <person name="Miller A.N."/>
            <person name="Grigoriev I.V."/>
            <person name="Debuchy R."/>
            <person name="Gladieux P."/>
            <person name="Hiltunen Thoren M."/>
            <person name="Johannesson H."/>
        </authorList>
    </citation>
    <scope>NUCLEOTIDE SEQUENCE</scope>
    <source>
        <strain evidence="9">CBS 232.78</strain>
    </source>
</reference>
<dbReference type="SMART" id="SM01082">
    <property type="entry name" value="CHZ"/>
    <property type="match status" value="1"/>
</dbReference>
<evidence type="ECO:0000256" key="3">
    <source>
        <dbReference type="ARBA" id="ARBA00008057"/>
    </source>
</evidence>
<comment type="subunit">
    <text evidence="6">Forms a heterotrimer with H2A.Z-H2B, stabilizing the association of the histone dimer. Also, with a lower affinity, forms a heterotrimer with H2A-H2B.</text>
</comment>
<organism evidence="9 10">
    <name type="scientific">Podospora didyma</name>
    <dbReference type="NCBI Taxonomy" id="330526"/>
    <lineage>
        <taxon>Eukaryota</taxon>
        <taxon>Fungi</taxon>
        <taxon>Dikarya</taxon>
        <taxon>Ascomycota</taxon>
        <taxon>Pezizomycotina</taxon>
        <taxon>Sordariomycetes</taxon>
        <taxon>Sordariomycetidae</taxon>
        <taxon>Sordariales</taxon>
        <taxon>Podosporaceae</taxon>
        <taxon>Podospora</taxon>
    </lineage>
</organism>
<evidence type="ECO:0000313" key="10">
    <source>
        <dbReference type="Proteomes" id="UP001285441"/>
    </source>
</evidence>
<feature type="region of interest" description="Disordered" evidence="7">
    <location>
        <begin position="1"/>
        <end position="70"/>
    </location>
</feature>
<comment type="caution">
    <text evidence="9">The sequence shown here is derived from an EMBL/GenBank/DDBJ whole genome shotgun (WGS) entry which is preliminary data.</text>
</comment>
<proteinExistence type="inferred from homology"/>
<evidence type="ECO:0000256" key="2">
    <source>
        <dbReference type="ARBA" id="ARBA00004123"/>
    </source>
</evidence>
<comment type="function">
    <text evidence="1">Forms a chaperone-bound H2A.Z-H2B complex that acts as a source for SWR1 complex-dependent H2A to H2A.Z histone replacement in chromatin.</text>
</comment>
<feature type="region of interest" description="Disordered" evidence="7">
    <location>
        <begin position="84"/>
        <end position="115"/>
    </location>
</feature>
<evidence type="ECO:0000256" key="5">
    <source>
        <dbReference type="ARBA" id="ARBA00023242"/>
    </source>
</evidence>
<dbReference type="AlphaFoldDB" id="A0AAE0U210"/>
<evidence type="ECO:0000259" key="8">
    <source>
        <dbReference type="SMART" id="SM01082"/>
    </source>
</evidence>
<feature type="compositionally biased region" description="Acidic residues" evidence="7">
    <location>
        <begin position="38"/>
        <end position="69"/>
    </location>
</feature>
<comment type="similarity">
    <text evidence="3">Belongs to the CHZ1 family.</text>
</comment>
<evidence type="ECO:0000313" key="9">
    <source>
        <dbReference type="EMBL" id="KAK3387669.1"/>
    </source>
</evidence>